<dbReference type="HOGENOM" id="CLU_1134617_0_0_1"/>
<protein>
    <recommendedName>
        <fullName evidence="4">Apple domain-containing protein</fullName>
    </recommendedName>
</protein>
<gene>
    <name evidence="2" type="primary">20200748</name>
    <name evidence="1" type="ORF">HELRODRAFT_164937</name>
</gene>
<evidence type="ECO:0008006" key="4">
    <source>
        <dbReference type="Google" id="ProtNLM"/>
    </source>
</evidence>
<dbReference type="InParanoid" id="T1EVZ8"/>
<reference evidence="1 3" key="2">
    <citation type="journal article" date="2013" name="Nature">
        <title>Insights into bilaterian evolution from three spiralian genomes.</title>
        <authorList>
            <person name="Simakov O."/>
            <person name="Marletaz F."/>
            <person name="Cho S.J."/>
            <person name="Edsinger-Gonzales E."/>
            <person name="Havlak P."/>
            <person name="Hellsten U."/>
            <person name="Kuo D.H."/>
            <person name="Larsson T."/>
            <person name="Lv J."/>
            <person name="Arendt D."/>
            <person name="Savage R."/>
            <person name="Osoegawa K."/>
            <person name="de Jong P."/>
            <person name="Grimwood J."/>
            <person name="Chapman J.A."/>
            <person name="Shapiro H."/>
            <person name="Aerts A."/>
            <person name="Otillar R.P."/>
            <person name="Terry A.Y."/>
            <person name="Boore J.L."/>
            <person name="Grigoriev I.V."/>
            <person name="Lindberg D.R."/>
            <person name="Seaver E.C."/>
            <person name="Weisblat D.A."/>
            <person name="Putnam N.H."/>
            <person name="Rokhsar D.S."/>
        </authorList>
    </citation>
    <scope>NUCLEOTIDE SEQUENCE</scope>
</reference>
<accession>T1EVZ8</accession>
<evidence type="ECO:0000313" key="3">
    <source>
        <dbReference type="Proteomes" id="UP000015101"/>
    </source>
</evidence>
<dbReference type="EMBL" id="AMQM01001886">
    <property type="status" value="NOT_ANNOTATED_CDS"/>
    <property type="molecule type" value="Genomic_DNA"/>
</dbReference>
<proteinExistence type="predicted"/>
<dbReference type="AlphaFoldDB" id="T1EVZ8"/>
<dbReference type="CTD" id="20200748"/>
<dbReference type="EMBL" id="KB097639">
    <property type="protein sequence ID" value="ESN92814.1"/>
    <property type="molecule type" value="Genomic_DNA"/>
</dbReference>
<dbReference type="KEGG" id="hro:HELRODRAFT_164937"/>
<evidence type="ECO:0000313" key="2">
    <source>
        <dbReference type="EnsemblMetazoa" id="HelroP164937"/>
    </source>
</evidence>
<dbReference type="RefSeq" id="XP_009029113.1">
    <property type="nucleotide sequence ID" value="XM_009030865.1"/>
</dbReference>
<organism evidence="2 3">
    <name type="scientific">Helobdella robusta</name>
    <name type="common">Californian leech</name>
    <dbReference type="NCBI Taxonomy" id="6412"/>
    <lineage>
        <taxon>Eukaryota</taxon>
        <taxon>Metazoa</taxon>
        <taxon>Spiralia</taxon>
        <taxon>Lophotrochozoa</taxon>
        <taxon>Annelida</taxon>
        <taxon>Clitellata</taxon>
        <taxon>Hirudinea</taxon>
        <taxon>Rhynchobdellida</taxon>
        <taxon>Glossiphoniidae</taxon>
        <taxon>Helobdella</taxon>
    </lineage>
</organism>
<dbReference type="Proteomes" id="UP000015101">
    <property type="component" value="Unassembled WGS sequence"/>
</dbReference>
<dbReference type="GeneID" id="20200748"/>
<evidence type="ECO:0000313" key="1">
    <source>
        <dbReference type="EMBL" id="ESN92814.1"/>
    </source>
</evidence>
<reference evidence="3" key="1">
    <citation type="submission" date="2012-12" db="EMBL/GenBank/DDBJ databases">
        <authorList>
            <person name="Hellsten U."/>
            <person name="Grimwood J."/>
            <person name="Chapman J.A."/>
            <person name="Shapiro H."/>
            <person name="Aerts A."/>
            <person name="Otillar R.P."/>
            <person name="Terry A.Y."/>
            <person name="Boore J.L."/>
            <person name="Simakov O."/>
            <person name="Marletaz F."/>
            <person name="Cho S.-J."/>
            <person name="Edsinger-Gonzales E."/>
            <person name="Havlak P."/>
            <person name="Kuo D.-H."/>
            <person name="Larsson T."/>
            <person name="Lv J."/>
            <person name="Arendt D."/>
            <person name="Savage R."/>
            <person name="Osoegawa K."/>
            <person name="de Jong P."/>
            <person name="Lindberg D.R."/>
            <person name="Seaver E.C."/>
            <person name="Weisblat D.A."/>
            <person name="Putnam N.H."/>
            <person name="Grigoriev I.V."/>
            <person name="Rokhsar D.S."/>
        </authorList>
    </citation>
    <scope>NUCLEOTIDE SEQUENCE</scope>
</reference>
<name>T1EVZ8_HELRO</name>
<dbReference type="EnsemblMetazoa" id="HelroT164937">
    <property type="protein sequence ID" value="HelroP164937"/>
    <property type="gene ID" value="HelroG164937"/>
</dbReference>
<reference evidence="2" key="3">
    <citation type="submission" date="2015-06" db="UniProtKB">
        <authorList>
            <consortium name="EnsemblMetazoa"/>
        </authorList>
    </citation>
    <scope>IDENTIFICATION</scope>
</reference>
<keyword evidence="3" id="KW-1185">Reference proteome</keyword>
<sequence>MTSFQTFVPKANFYLNRRVCLSDIALLSVQTYRHSQNSVGNAKCFKRHLNSQQKNECRCDQPLAQTTFNNKSISEALLSCSFICSKSNDCQAFNFQENSKTCQIFCAFSDVFNRTLTVFIDFELEALYLDGVSQVIPPGSYGYSTTVRSDVKIIAIQAINLSGEKYIEAYTRDGYILTNTTWKCSGTLPTRDANNNSWYDLNYDDASWMLAIDQYQGSTNIYGATYIWSSDLFDAYCRRKLCG</sequence>